<evidence type="ECO:0000313" key="10">
    <source>
        <dbReference type="Proteomes" id="UP000242560"/>
    </source>
</evidence>
<name>A0A1I3NVH2_9FLAO</name>
<keyword evidence="2" id="KW-1003">Cell membrane</keyword>
<keyword evidence="10" id="KW-1185">Reference proteome</keyword>
<dbReference type="EMBL" id="FORQ01000005">
    <property type="protein sequence ID" value="SFJ13273.1"/>
    <property type="molecule type" value="Genomic_DNA"/>
</dbReference>
<evidence type="ECO:0000259" key="8">
    <source>
        <dbReference type="Pfam" id="PF22571"/>
    </source>
</evidence>
<dbReference type="InterPro" id="IPR007168">
    <property type="entry name" value="Phageshock_PspC_N"/>
</dbReference>
<protein>
    <submittedName>
        <fullName evidence="9">Phage shock protein C (PspC) family protein</fullName>
    </submittedName>
</protein>
<dbReference type="PANTHER" id="PTHR33885:SF3">
    <property type="entry name" value="PHAGE SHOCK PROTEIN C"/>
    <property type="match status" value="1"/>
</dbReference>
<dbReference type="PANTHER" id="PTHR33885">
    <property type="entry name" value="PHAGE SHOCK PROTEIN C"/>
    <property type="match status" value="1"/>
</dbReference>
<feature type="transmembrane region" description="Helical" evidence="6">
    <location>
        <begin position="330"/>
        <end position="350"/>
    </location>
</feature>
<feature type="transmembrane region" description="Helical" evidence="6">
    <location>
        <begin position="155"/>
        <end position="186"/>
    </location>
</feature>
<evidence type="ECO:0000256" key="4">
    <source>
        <dbReference type="ARBA" id="ARBA00022989"/>
    </source>
</evidence>
<gene>
    <name evidence="9" type="ORF">SAMN05421638_2254</name>
</gene>
<evidence type="ECO:0000256" key="1">
    <source>
        <dbReference type="ARBA" id="ARBA00004162"/>
    </source>
</evidence>
<evidence type="ECO:0000256" key="5">
    <source>
        <dbReference type="ARBA" id="ARBA00023136"/>
    </source>
</evidence>
<dbReference type="InterPro" id="IPR052027">
    <property type="entry name" value="PspC"/>
</dbReference>
<feature type="domain" description="Phage shock protein PspC N-terminal" evidence="7">
    <location>
        <begin position="124"/>
        <end position="188"/>
    </location>
</feature>
<dbReference type="Proteomes" id="UP000242560">
    <property type="component" value="Unassembled WGS sequence"/>
</dbReference>
<dbReference type="AlphaFoldDB" id="A0A1I3NVH2"/>
<evidence type="ECO:0000256" key="2">
    <source>
        <dbReference type="ARBA" id="ARBA00022475"/>
    </source>
</evidence>
<evidence type="ECO:0000256" key="3">
    <source>
        <dbReference type="ARBA" id="ARBA00022692"/>
    </source>
</evidence>
<sequence>MPKVRSNLILKTMNKTLSIGLAGYSFTIEEHAYIKLSDYLNALRSSLDDTEVEEVMHDIEIRMVEIFNDLLGKREVINDGDVEKVISQIGSPEMIEEQEEVYFSEKPSGNRKSQKSSAAFTGNKQLFRDPEHAKIAGVCAGLAHYVGLDISAMRAIWIGIAVLGIFTAAISTTLIIIIYIILWIVLPNAQTATDFLKMKGKPLNFDNLKQESTKVVQFANESTQRVGEIYNENKPYITRAGSGIWNVIRFVLGGIFGLMALGSIIGAFFIFGLFGGADFPPMQEFNFLFDDDGMSQVLYAMMLIGVLIPAILFSLLSIKLISPKTQLRNVGYVVGALFLILLAFGTYFGVNMAKRDMIYKGHKEDVENVAINTTSDSLYVDVKQITIPQNFTAYDDDIFSDKKMVYEGDYPYVEVTRKADVQAPYLIIKKDGEGYNVPVQLDVPVEIQGNKILLPNFVKYPYQDRFRDYNVQYELVVPMATQVFKVKENALNLDGDLNGDGTDDNDDDTQGIVIQKNKVKVNGSTIEYNSNDKDSVIINGTKMPKAAADKIMDSMKNNFKRMENVNISIKDGKKEISIKTE</sequence>
<dbReference type="InterPro" id="IPR054321">
    <property type="entry name" value="PspC-rel_TM"/>
</dbReference>
<dbReference type="GO" id="GO:0005886">
    <property type="term" value="C:plasma membrane"/>
    <property type="evidence" value="ECO:0007669"/>
    <property type="project" value="UniProtKB-SubCell"/>
</dbReference>
<evidence type="ECO:0000259" key="7">
    <source>
        <dbReference type="Pfam" id="PF04024"/>
    </source>
</evidence>
<comment type="subcellular location">
    <subcellularLocation>
        <location evidence="1">Cell membrane</location>
        <topology evidence="1">Single-pass membrane protein</topology>
    </subcellularLocation>
</comment>
<organism evidence="9 10">
    <name type="scientific">Kaistella treverensis</name>
    <dbReference type="NCBI Taxonomy" id="631455"/>
    <lineage>
        <taxon>Bacteria</taxon>
        <taxon>Pseudomonadati</taxon>
        <taxon>Bacteroidota</taxon>
        <taxon>Flavobacteriia</taxon>
        <taxon>Flavobacteriales</taxon>
        <taxon>Weeksellaceae</taxon>
        <taxon>Chryseobacterium group</taxon>
        <taxon>Kaistella</taxon>
    </lineage>
</organism>
<evidence type="ECO:0000313" key="9">
    <source>
        <dbReference type="EMBL" id="SFJ13273.1"/>
    </source>
</evidence>
<keyword evidence="3 6" id="KW-0812">Transmembrane</keyword>
<dbReference type="Pfam" id="PF22571">
    <property type="entry name" value="LiaI-LiaF-TM_PspC"/>
    <property type="match status" value="1"/>
</dbReference>
<reference evidence="10" key="1">
    <citation type="submission" date="2016-10" db="EMBL/GenBank/DDBJ databases">
        <authorList>
            <person name="Varghese N."/>
            <person name="Submissions S."/>
        </authorList>
    </citation>
    <scope>NUCLEOTIDE SEQUENCE [LARGE SCALE GENOMIC DNA]</scope>
    <source>
        <strain evidence="10">DSM 22251</strain>
    </source>
</reference>
<keyword evidence="4 6" id="KW-1133">Transmembrane helix</keyword>
<accession>A0A1I3NVH2</accession>
<evidence type="ECO:0000256" key="6">
    <source>
        <dbReference type="SAM" id="Phobius"/>
    </source>
</evidence>
<proteinExistence type="predicted"/>
<dbReference type="Pfam" id="PF04024">
    <property type="entry name" value="PspC"/>
    <property type="match status" value="1"/>
</dbReference>
<feature type="transmembrane region" description="Helical" evidence="6">
    <location>
        <begin position="297"/>
        <end position="318"/>
    </location>
</feature>
<feature type="domain" description="PspC-related transmembrane region" evidence="8">
    <location>
        <begin position="217"/>
        <end position="354"/>
    </location>
</feature>
<keyword evidence="5 6" id="KW-0472">Membrane</keyword>
<feature type="transmembrane region" description="Helical" evidence="6">
    <location>
        <begin position="250"/>
        <end position="276"/>
    </location>
</feature>